<evidence type="ECO:0000313" key="2">
    <source>
        <dbReference type="EMBL" id="KIO18044.1"/>
    </source>
</evidence>
<feature type="compositionally biased region" description="Acidic residues" evidence="1">
    <location>
        <begin position="291"/>
        <end position="305"/>
    </location>
</feature>
<feature type="region of interest" description="Disordered" evidence="1">
    <location>
        <begin position="1"/>
        <end position="25"/>
    </location>
</feature>
<feature type="compositionally biased region" description="Polar residues" evidence="1">
    <location>
        <begin position="1"/>
        <end position="22"/>
    </location>
</feature>
<feature type="region of interest" description="Disordered" evidence="1">
    <location>
        <begin position="285"/>
        <end position="397"/>
    </location>
</feature>
<sequence length="515" mass="57236">MPTKSNPKTAANSSSAPNTKTSGFKGYSSYPAFGRRKFKKGITTASDLQPQVVSDAQLRIVIGSSSQTGPKSYWKVQQTDFNLLTALLNQYEELEATYNSWNVCQREDWKNYLVCCKAVFCLNAIRRAQGLLHNTLKKMNRKEPRPLKSTLDTPIELSKKLLFEEGTEQVLERIGTDVDLMWGWWIDKIPTTERPEHIMKAVELVKTAMICASETRTLLQSSPTPGLWGLLSHYQAGIVYSVTEFRRMWNKEFPISPDDVVALAYFEKPKGDSVDYEELEGISEQAKSEIGEDEDVASLEEETDTDGSTGSAKKKASRAKGLSSASKGPSPAGKGKGKASSLARKPVPKAVPEDVPKMEGHRSRTRQAKCTEAAKEKPPPPSAEPKHNIKAPKDTRRDTISTNAEEMDVDAQIVAEPFVVDNELPPTPPAEDIHPPTEVELPTIIRTALQSVLQLSDEEARIDELLNFFEGAPNLDFYLAIRSKQLLDVLQDKPELKENLEEAIVVVKYADETQS</sequence>
<dbReference type="HOGENOM" id="CLU_529131_0_0_1"/>
<dbReference type="Proteomes" id="UP000054248">
    <property type="component" value="Unassembled WGS sequence"/>
</dbReference>
<dbReference type="EMBL" id="KN823318">
    <property type="protein sequence ID" value="KIO18044.1"/>
    <property type="molecule type" value="Genomic_DNA"/>
</dbReference>
<dbReference type="AlphaFoldDB" id="A0A0C3Q507"/>
<organism evidence="2 3">
    <name type="scientific">Tulasnella calospora MUT 4182</name>
    <dbReference type="NCBI Taxonomy" id="1051891"/>
    <lineage>
        <taxon>Eukaryota</taxon>
        <taxon>Fungi</taxon>
        <taxon>Dikarya</taxon>
        <taxon>Basidiomycota</taxon>
        <taxon>Agaricomycotina</taxon>
        <taxon>Agaricomycetes</taxon>
        <taxon>Cantharellales</taxon>
        <taxon>Tulasnellaceae</taxon>
        <taxon>Tulasnella</taxon>
    </lineage>
</organism>
<accession>A0A0C3Q507</accession>
<reference evidence="3" key="2">
    <citation type="submission" date="2015-01" db="EMBL/GenBank/DDBJ databases">
        <title>Evolutionary Origins and Diversification of the Mycorrhizal Mutualists.</title>
        <authorList>
            <consortium name="DOE Joint Genome Institute"/>
            <consortium name="Mycorrhizal Genomics Consortium"/>
            <person name="Kohler A."/>
            <person name="Kuo A."/>
            <person name="Nagy L.G."/>
            <person name="Floudas D."/>
            <person name="Copeland A."/>
            <person name="Barry K.W."/>
            <person name="Cichocki N."/>
            <person name="Veneault-Fourrey C."/>
            <person name="LaButti K."/>
            <person name="Lindquist E.A."/>
            <person name="Lipzen A."/>
            <person name="Lundell T."/>
            <person name="Morin E."/>
            <person name="Murat C."/>
            <person name="Riley R."/>
            <person name="Ohm R."/>
            <person name="Sun H."/>
            <person name="Tunlid A."/>
            <person name="Henrissat B."/>
            <person name="Grigoriev I.V."/>
            <person name="Hibbett D.S."/>
            <person name="Martin F."/>
        </authorList>
    </citation>
    <scope>NUCLEOTIDE SEQUENCE [LARGE SCALE GENOMIC DNA]</scope>
    <source>
        <strain evidence="3">MUT 4182</strain>
    </source>
</reference>
<feature type="compositionally biased region" description="Low complexity" evidence="1">
    <location>
        <begin position="319"/>
        <end position="343"/>
    </location>
</feature>
<evidence type="ECO:0000256" key="1">
    <source>
        <dbReference type="SAM" id="MobiDB-lite"/>
    </source>
</evidence>
<feature type="compositionally biased region" description="Basic and acidic residues" evidence="1">
    <location>
        <begin position="351"/>
        <end position="362"/>
    </location>
</feature>
<proteinExistence type="predicted"/>
<evidence type="ECO:0000313" key="3">
    <source>
        <dbReference type="Proteomes" id="UP000054248"/>
    </source>
</evidence>
<keyword evidence="3" id="KW-1185">Reference proteome</keyword>
<name>A0A0C3Q507_9AGAM</name>
<feature type="compositionally biased region" description="Basic and acidic residues" evidence="1">
    <location>
        <begin position="372"/>
        <end position="397"/>
    </location>
</feature>
<reference evidence="2 3" key="1">
    <citation type="submission" date="2014-04" db="EMBL/GenBank/DDBJ databases">
        <authorList>
            <consortium name="DOE Joint Genome Institute"/>
            <person name="Kuo A."/>
            <person name="Girlanda M."/>
            <person name="Perotto S."/>
            <person name="Kohler A."/>
            <person name="Nagy L.G."/>
            <person name="Floudas D."/>
            <person name="Copeland A."/>
            <person name="Barry K.W."/>
            <person name="Cichocki N."/>
            <person name="Veneault-Fourrey C."/>
            <person name="LaButti K."/>
            <person name="Lindquist E.A."/>
            <person name="Lipzen A."/>
            <person name="Lundell T."/>
            <person name="Morin E."/>
            <person name="Murat C."/>
            <person name="Sun H."/>
            <person name="Tunlid A."/>
            <person name="Henrissat B."/>
            <person name="Grigoriev I.V."/>
            <person name="Hibbett D.S."/>
            <person name="Martin F."/>
            <person name="Nordberg H.P."/>
            <person name="Cantor M.N."/>
            <person name="Hua S.X."/>
        </authorList>
    </citation>
    <scope>NUCLEOTIDE SEQUENCE [LARGE SCALE GENOMIC DNA]</scope>
    <source>
        <strain evidence="2 3">MUT 4182</strain>
    </source>
</reference>
<protein>
    <submittedName>
        <fullName evidence="2">Uncharacterized protein</fullName>
    </submittedName>
</protein>
<gene>
    <name evidence="2" type="ORF">M407DRAFT_12064</name>
</gene>
<dbReference type="OrthoDB" id="3269464at2759"/>